<dbReference type="Proteomes" id="UP000388829">
    <property type="component" value="Segment"/>
</dbReference>
<proteinExistence type="predicted"/>
<organism evidence="1 2">
    <name type="scientific">Pseudomonas phage vB_PaeP_ASP23</name>
    <dbReference type="NCBI Taxonomy" id="2663027"/>
    <lineage>
        <taxon>Viruses</taxon>
        <taxon>Duplodnaviria</taxon>
        <taxon>Heunggongvirae</taxon>
        <taxon>Uroviricota</taxon>
        <taxon>Caudoviricetes</taxon>
        <taxon>Autographivirales</taxon>
        <taxon>Autoscriptoviridae</taxon>
        <taxon>Krylovirinae</taxon>
        <taxon>Phikmvvirus</taxon>
        <taxon>Phikmvvirus 15pyo</taxon>
    </lineage>
</organism>
<accession>A0A5Q2F5H5</accession>
<sequence>MKELHPLHTPEFVKTFLDQTGCLPGVRRTGRTTGIALQAIGMALSHPRETLTFVDHPDGSAAALVASIETILATLGYKNVRVRPTTRADGRSVSIVFKTLPNA</sequence>
<evidence type="ECO:0000313" key="1">
    <source>
        <dbReference type="EMBL" id="QGF20354.1"/>
    </source>
</evidence>
<protein>
    <submittedName>
        <fullName evidence="1">Uncharacterized protein</fullName>
    </submittedName>
</protein>
<dbReference type="EMBL" id="MN602045">
    <property type="protein sequence ID" value="QGF20354.1"/>
    <property type="molecule type" value="Genomic_DNA"/>
</dbReference>
<evidence type="ECO:0000313" key="2">
    <source>
        <dbReference type="Proteomes" id="UP000388829"/>
    </source>
</evidence>
<reference evidence="1 2" key="1">
    <citation type="submission" date="2019-10" db="EMBL/GenBank/DDBJ databases">
        <title>Complete Genome of a Novel Lytic Pseudomonas aeruginosa Phage ASP23 and Characterization of Its Endolysin for Antibacterial Activities.</title>
        <authorList>
            <person name="Shi X."/>
            <person name="Zhao F."/>
            <person name="Sun H."/>
            <person name="Ren H."/>
        </authorList>
    </citation>
    <scope>NUCLEOTIDE SEQUENCE [LARGE SCALE GENOMIC DNA]</scope>
</reference>
<name>A0A5Q2F5H5_9CAUD</name>